<gene>
    <name evidence="1" type="ORF">LCGC14_2514120</name>
</gene>
<protein>
    <submittedName>
        <fullName evidence="1">Uncharacterized protein</fullName>
    </submittedName>
</protein>
<dbReference type="EMBL" id="LAZR01040397">
    <property type="protein sequence ID" value="KKL14592.1"/>
    <property type="molecule type" value="Genomic_DNA"/>
</dbReference>
<comment type="caution">
    <text evidence="1">The sequence shown here is derived from an EMBL/GenBank/DDBJ whole genome shotgun (WGS) entry which is preliminary data.</text>
</comment>
<evidence type="ECO:0000313" key="1">
    <source>
        <dbReference type="EMBL" id="KKL14592.1"/>
    </source>
</evidence>
<proteinExistence type="predicted"/>
<dbReference type="AlphaFoldDB" id="A0A0F9BL92"/>
<organism evidence="1">
    <name type="scientific">marine sediment metagenome</name>
    <dbReference type="NCBI Taxonomy" id="412755"/>
    <lineage>
        <taxon>unclassified sequences</taxon>
        <taxon>metagenomes</taxon>
        <taxon>ecological metagenomes</taxon>
    </lineage>
</organism>
<accession>A0A0F9BL92</accession>
<sequence>MDSRDAWFVAAVMVAVLFLGLAASEVLAAALQPVTEALMQGTEAVTVEVTP</sequence>
<reference evidence="1" key="1">
    <citation type="journal article" date="2015" name="Nature">
        <title>Complex archaea that bridge the gap between prokaryotes and eukaryotes.</title>
        <authorList>
            <person name="Spang A."/>
            <person name="Saw J.H."/>
            <person name="Jorgensen S.L."/>
            <person name="Zaremba-Niedzwiedzka K."/>
            <person name="Martijn J."/>
            <person name="Lind A.E."/>
            <person name="van Eijk R."/>
            <person name="Schleper C."/>
            <person name="Guy L."/>
            <person name="Ettema T.J."/>
        </authorList>
    </citation>
    <scope>NUCLEOTIDE SEQUENCE</scope>
</reference>
<name>A0A0F9BL92_9ZZZZ</name>